<feature type="compositionally biased region" description="Polar residues" evidence="7">
    <location>
        <begin position="33"/>
        <end position="44"/>
    </location>
</feature>
<dbReference type="PANTHER" id="PTHR43811:SF19">
    <property type="entry name" value="39 KDA FK506-BINDING NUCLEAR PROTEIN"/>
    <property type="match status" value="1"/>
</dbReference>
<feature type="signal peptide" evidence="8">
    <location>
        <begin position="1"/>
        <end position="21"/>
    </location>
</feature>
<dbReference type="RefSeq" id="WP_313273624.1">
    <property type="nucleotide sequence ID" value="NZ_JASXSX010000001.1"/>
</dbReference>
<organism evidence="10 11">
    <name type="scientific">Gleimia hominis</name>
    <dbReference type="NCBI Taxonomy" id="595468"/>
    <lineage>
        <taxon>Bacteria</taxon>
        <taxon>Bacillati</taxon>
        <taxon>Actinomycetota</taxon>
        <taxon>Actinomycetes</taxon>
        <taxon>Actinomycetales</taxon>
        <taxon>Actinomycetaceae</taxon>
        <taxon>Gleimia</taxon>
    </lineage>
</organism>
<dbReference type="InterPro" id="IPR046357">
    <property type="entry name" value="PPIase_dom_sf"/>
</dbReference>
<comment type="caution">
    <text evidence="10">The sequence shown here is derived from an EMBL/GenBank/DDBJ whole genome shotgun (WGS) entry which is preliminary data.</text>
</comment>
<evidence type="ECO:0000256" key="5">
    <source>
        <dbReference type="ARBA" id="ARBA00023235"/>
    </source>
</evidence>
<evidence type="ECO:0000256" key="2">
    <source>
        <dbReference type="ARBA" id="ARBA00006577"/>
    </source>
</evidence>
<evidence type="ECO:0000256" key="3">
    <source>
        <dbReference type="ARBA" id="ARBA00013194"/>
    </source>
</evidence>
<feature type="compositionally biased region" description="Basic and acidic residues" evidence="7">
    <location>
        <begin position="122"/>
        <end position="133"/>
    </location>
</feature>
<evidence type="ECO:0000313" key="10">
    <source>
        <dbReference type="EMBL" id="MDT3767755.1"/>
    </source>
</evidence>
<gene>
    <name evidence="10" type="ORF">QS713_06740</name>
</gene>
<evidence type="ECO:0000256" key="1">
    <source>
        <dbReference type="ARBA" id="ARBA00000971"/>
    </source>
</evidence>
<evidence type="ECO:0000259" key="9">
    <source>
        <dbReference type="PROSITE" id="PS50059"/>
    </source>
</evidence>
<reference evidence="10 11" key="1">
    <citation type="submission" date="2023-06" db="EMBL/GenBank/DDBJ databases">
        <title>Draft genome sequence of Gleimia hominis type strain CCUG 57540T.</title>
        <authorList>
            <person name="Salva-Serra F."/>
            <person name="Cardew S."/>
            <person name="Jensie Markopoulos S."/>
            <person name="Ohlen M."/>
            <person name="Inganas E."/>
            <person name="Svensson-Stadler L."/>
            <person name="Moore E.R.B."/>
        </authorList>
    </citation>
    <scope>NUCLEOTIDE SEQUENCE [LARGE SCALE GENOMIC DNA]</scope>
    <source>
        <strain evidence="10 11">CCUG 57540</strain>
    </source>
</reference>
<feature type="chain" id="PRO_5046511117" description="peptidylprolyl isomerase" evidence="8">
    <location>
        <begin position="22"/>
        <end position="341"/>
    </location>
</feature>
<name>A0ABU3IBK0_9ACTO</name>
<feature type="region of interest" description="Disordered" evidence="7">
    <location>
        <begin position="122"/>
        <end position="143"/>
    </location>
</feature>
<dbReference type="GO" id="GO:0003755">
    <property type="term" value="F:peptidyl-prolyl cis-trans isomerase activity"/>
    <property type="evidence" value="ECO:0007669"/>
    <property type="project" value="UniProtKB-EC"/>
</dbReference>
<dbReference type="PROSITE" id="PS50059">
    <property type="entry name" value="FKBP_PPIASE"/>
    <property type="match status" value="1"/>
</dbReference>
<dbReference type="PROSITE" id="PS51257">
    <property type="entry name" value="PROKAR_LIPOPROTEIN"/>
    <property type="match status" value="1"/>
</dbReference>
<evidence type="ECO:0000256" key="8">
    <source>
        <dbReference type="SAM" id="SignalP"/>
    </source>
</evidence>
<protein>
    <recommendedName>
        <fullName evidence="3 6">peptidylprolyl isomerase</fullName>
        <ecNumber evidence="3 6">5.2.1.8</ecNumber>
    </recommendedName>
</protein>
<sequence length="341" mass="36127">MRNTIFRALLVPLIAIPMVSACTSTPKQDEAKQTASPTASAPSDDTQDSVPVDRKYSGKLPEVSGEYAKSAKITPVKADEPKDAVVAKTLKKGDGDAVKTTDTVIAHYHGALWDGTVFDSSFERSENEGDKPENGGAKPENGAAKPIAFSLKQVIPGWTYGLEGQKVGDRVELVIPAKWGYGPQEQGKIPANSTLVFVVDIVGKLDTHDKSALKQGEAAKPKLPDGIKVEGKAGEKPTIQIDSKAKEPAKVEAITLIKGKGRVVTENDFVSYFGTARSWDGKQSVSDWDRDEGSASPQTVGKLIGFAGQTVGSRVLCLLPKVEGQSAQAVVVDITSAQAAK</sequence>
<dbReference type="SUPFAM" id="SSF54534">
    <property type="entry name" value="FKBP-like"/>
    <property type="match status" value="1"/>
</dbReference>
<dbReference type="PANTHER" id="PTHR43811">
    <property type="entry name" value="FKBP-TYPE PEPTIDYL-PROLYL CIS-TRANS ISOMERASE FKPA"/>
    <property type="match status" value="1"/>
</dbReference>
<dbReference type="Pfam" id="PF00254">
    <property type="entry name" value="FKBP_C"/>
    <property type="match status" value="1"/>
</dbReference>
<evidence type="ECO:0000256" key="7">
    <source>
        <dbReference type="SAM" id="MobiDB-lite"/>
    </source>
</evidence>
<accession>A0ABU3IBK0</accession>
<dbReference type="EC" id="5.2.1.8" evidence="3 6"/>
<comment type="catalytic activity">
    <reaction evidence="1 6">
        <text>[protein]-peptidylproline (omega=180) = [protein]-peptidylproline (omega=0)</text>
        <dbReference type="Rhea" id="RHEA:16237"/>
        <dbReference type="Rhea" id="RHEA-COMP:10747"/>
        <dbReference type="Rhea" id="RHEA-COMP:10748"/>
        <dbReference type="ChEBI" id="CHEBI:83833"/>
        <dbReference type="ChEBI" id="CHEBI:83834"/>
        <dbReference type="EC" id="5.2.1.8"/>
    </reaction>
</comment>
<keyword evidence="11" id="KW-1185">Reference proteome</keyword>
<evidence type="ECO:0000256" key="6">
    <source>
        <dbReference type="PROSITE-ProRule" id="PRU00277"/>
    </source>
</evidence>
<evidence type="ECO:0000313" key="11">
    <source>
        <dbReference type="Proteomes" id="UP001247542"/>
    </source>
</evidence>
<dbReference type="Gene3D" id="3.10.50.40">
    <property type="match status" value="1"/>
</dbReference>
<dbReference type="EMBL" id="JASXSX010000001">
    <property type="protein sequence ID" value="MDT3767755.1"/>
    <property type="molecule type" value="Genomic_DNA"/>
</dbReference>
<comment type="similarity">
    <text evidence="2">Belongs to the FKBP-type PPIase family.</text>
</comment>
<dbReference type="Proteomes" id="UP001247542">
    <property type="component" value="Unassembled WGS sequence"/>
</dbReference>
<keyword evidence="5 6" id="KW-0413">Isomerase</keyword>
<keyword evidence="4 6" id="KW-0697">Rotamase</keyword>
<feature type="region of interest" description="Disordered" evidence="7">
    <location>
        <begin position="25"/>
        <end position="74"/>
    </location>
</feature>
<keyword evidence="8" id="KW-0732">Signal</keyword>
<proteinExistence type="inferred from homology"/>
<dbReference type="InterPro" id="IPR001179">
    <property type="entry name" value="PPIase_FKBP_dom"/>
</dbReference>
<feature type="domain" description="PPIase FKBP-type" evidence="9">
    <location>
        <begin position="101"/>
        <end position="205"/>
    </location>
</feature>
<evidence type="ECO:0000256" key="4">
    <source>
        <dbReference type="ARBA" id="ARBA00023110"/>
    </source>
</evidence>